<evidence type="ECO:0000313" key="4">
    <source>
        <dbReference type="Proteomes" id="UP000294619"/>
    </source>
</evidence>
<evidence type="ECO:0000313" key="2">
    <source>
        <dbReference type="EMBL" id="TCV84188.1"/>
    </source>
</evidence>
<keyword evidence="2" id="KW-0489">Methyltransferase</keyword>
<gene>
    <name evidence="2" type="ORF">EDC16_11217</name>
    <name evidence="3" type="ORF">FHQ21_04135</name>
</gene>
<dbReference type="Proteomes" id="UP000305526">
    <property type="component" value="Unassembled WGS sequence"/>
</dbReference>
<comment type="caution">
    <text evidence="2">The sequence shown here is derived from an EMBL/GenBank/DDBJ whole genome shotgun (WGS) entry which is preliminary data.</text>
</comment>
<reference evidence="2 4" key="1">
    <citation type="submission" date="2019-03" db="EMBL/GenBank/DDBJ databases">
        <title>Genomic Encyclopedia of Type Strains, Phase IV (KMG-IV): sequencing the most valuable type-strain genomes for metagenomic binning, comparative biology and taxonomic classification.</title>
        <authorList>
            <person name="Goeker M."/>
        </authorList>
    </citation>
    <scope>NUCLEOTIDE SEQUENCE [LARGE SCALE GENOMIC DNA]</scope>
    <source>
        <strain evidence="2 4">DSM 28140</strain>
    </source>
</reference>
<organism evidence="2 4">
    <name type="scientific">Testudinibacter aquarius</name>
    <dbReference type="NCBI Taxonomy" id="1524974"/>
    <lineage>
        <taxon>Bacteria</taxon>
        <taxon>Pseudomonadati</taxon>
        <taxon>Pseudomonadota</taxon>
        <taxon>Gammaproteobacteria</taxon>
        <taxon>Pasteurellales</taxon>
        <taxon>Pasteurellaceae</taxon>
        <taxon>Testudinibacter</taxon>
    </lineage>
</organism>
<dbReference type="EMBL" id="SMCP01000012">
    <property type="protein sequence ID" value="TCV84188.1"/>
    <property type="molecule type" value="Genomic_DNA"/>
</dbReference>
<dbReference type="AlphaFoldDB" id="A0A4R3Y0M8"/>
<dbReference type="EMBL" id="VDGV01000027">
    <property type="protein sequence ID" value="TNG92584.1"/>
    <property type="molecule type" value="Genomic_DNA"/>
</dbReference>
<protein>
    <submittedName>
        <fullName evidence="3">Methyltransferase domain-containing protein</fullName>
    </submittedName>
    <submittedName>
        <fullName evidence="2">Methyltransferase family protein</fullName>
    </submittedName>
</protein>
<reference evidence="3 5" key="2">
    <citation type="submission" date="2019-05" db="EMBL/GenBank/DDBJ databases">
        <title>Pasteurellaceae isolates from reptiles.</title>
        <authorList>
            <person name="Bojesen A.M."/>
            <person name="Lund E."/>
        </authorList>
    </citation>
    <scope>NUCLEOTIDE SEQUENCE [LARGE SCALE GENOMIC DNA]</scope>
    <source>
        <strain evidence="3 5">ELNT2x</strain>
    </source>
</reference>
<feature type="domain" description="Methyltransferase type 11" evidence="1">
    <location>
        <begin position="81"/>
        <end position="132"/>
    </location>
</feature>
<dbReference type="Pfam" id="PF08241">
    <property type="entry name" value="Methyltransf_11"/>
    <property type="match status" value="1"/>
</dbReference>
<dbReference type="RefSeq" id="WP_132967901.1">
    <property type="nucleotide sequence ID" value="NZ_LEKL01000021.1"/>
</dbReference>
<dbReference type="GO" id="GO:0008757">
    <property type="term" value="F:S-adenosylmethionine-dependent methyltransferase activity"/>
    <property type="evidence" value="ECO:0007669"/>
    <property type="project" value="InterPro"/>
</dbReference>
<keyword evidence="2" id="KW-0808">Transferase</keyword>
<dbReference type="SUPFAM" id="SSF53335">
    <property type="entry name" value="S-adenosyl-L-methionine-dependent methyltransferases"/>
    <property type="match status" value="1"/>
</dbReference>
<sequence>MKWRAKYPYSLPLPTSWQQLKQGDYYCKTLNDYFKPWFAKVYGQHILKIGGLSAELEWDCPNQHAIALYPEFPEHTALDHHSIVQACPTRLPFYENAIDACLLANTLNFSQDPHQLLREATRVLSEDGYLFISLFNPCSSLLFKRHLGLKNHSSPHRWQIRKYFTWRIIDWLELLNFEIVQQTTLAKSSAIPHFCRRFYGNSGQLAVIVARKRTIPLTLNPQKVRFKAPVFAPANVLTRSKERCRIQSG</sequence>
<evidence type="ECO:0000313" key="3">
    <source>
        <dbReference type="EMBL" id="TNG92584.1"/>
    </source>
</evidence>
<dbReference type="InterPro" id="IPR029063">
    <property type="entry name" value="SAM-dependent_MTases_sf"/>
</dbReference>
<name>A0A4R3Y0M8_9PAST</name>
<dbReference type="Proteomes" id="UP000294619">
    <property type="component" value="Unassembled WGS sequence"/>
</dbReference>
<accession>A0A4R3Y0M8</accession>
<dbReference type="GO" id="GO:0032259">
    <property type="term" value="P:methylation"/>
    <property type="evidence" value="ECO:0007669"/>
    <property type="project" value="UniProtKB-KW"/>
</dbReference>
<keyword evidence="5" id="KW-1185">Reference proteome</keyword>
<evidence type="ECO:0000313" key="5">
    <source>
        <dbReference type="Proteomes" id="UP000305526"/>
    </source>
</evidence>
<dbReference type="InterPro" id="IPR013216">
    <property type="entry name" value="Methyltransf_11"/>
</dbReference>
<evidence type="ECO:0000259" key="1">
    <source>
        <dbReference type="Pfam" id="PF08241"/>
    </source>
</evidence>
<proteinExistence type="predicted"/>
<dbReference type="Gene3D" id="3.40.50.150">
    <property type="entry name" value="Vaccinia Virus protein VP39"/>
    <property type="match status" value="1"/>
</dbReference>